<dbReference type="AlphaFoldDB" id="A1ATS4"/>
<dbReference type="HOGENOM" id="CLU_2303261_0_0_7"/>
<dbReference type="PANTHER" id="PTHR46663:SF2">
    <property type="entry name" value="GGDEF DOMAIN-CONTAINING PROTEIN"/>
    <property type="match status" value="1"/>
</dbReference>
<feature type="domain" description="GGDEF" evidence="1">
    <location>
        <begin position="1"/>
        <end position="95"/>
    </location>
</feature>
<gene>
    <name evidence="2" type="ordered locus">Ppro_3151</name>
</gene>
<evidence type="ECO:0000313" key="3">
    <source>
        <dbReference type="Proteomes" id="UP000006732"/>
    </source>
</evidence>
<dbReference type="SUPFAM" id="SSF55073">
    <property type="entry name" value="Nucleotide cyclase"/>
    <property type="match status" value="1"/>
</dbReference>
<name>A1ATS4_PELPD</name>
<sequence length="100" mass="10916">MRETDIVARVGGDEFLIIVTGLEHANNITKIAEKLMAAVTQPLLYKGQQAGVGTSIGIAVFPHDCTDEEKLVMLADETMYEVKKSGKNGYRFANAAEKRS</sequence>
<dbReference type="PROSITE" id="PS50887">
    <property type="entry name" value="GGDEF"/>
    <property type="match status" value="1"/>
</dbReference>
<dbReference type="EMBL" id="CP000482">
    <property type="protein sequence ID" value="ABL00745.1"/>
    <property type="molecule type" value="Genomic_DNA"/>
</dbReference>
<dbReference type="InterPro" id="IPR029787">
    <property type="entry name" value="Nucleotide_cyclase"/>
</dbReference>
<dbReference type="KEGG" id="ppd:Ppro_3151"/>
<evidence type="ECO:0000259" key="1">
    <source>
        <dbReference type="PROSITE" id="PS50887"/>
    </source>
</evidence>
<accession>A1ATS4</accession>
<dbReference type="PANTHER" id="PTHR46663">
    <property type="entry name" value="DIGUANYLATE CYCLASE DGCT-RELATED"/>
    <property type="match status" value="1"/>
</dbReference>
<proteinExistence type="predicted"/>
<dbReference type="InterPro" id="IPR000160">
    <property type="entry name" value="GGDEF_dom"/>
</dbReference>
<dbReference type="InterPro" id="IPR052163">
    <property type="entry name" value="DGC-Regulatory_Protein"/>
</dbReference>
<dbReference type="Gene3D" id="3.30.70.270">
    <property type="match status" value="1"/>
</dbReference>
<keyword evidence="3" id="KW-1185">Reference proteome</keyword>
<organism evidence="2 3">
    <name type="scientific">Pelobacter propionicus (strain DSM 2379 / NBRC 103807 / OttBd1)</name>
    <dbReference type="NCBI Taxonomy" id="338966"/>
    <lineage>
        <taxon>Bacteria</taxon>
        <taxon>Pseudomonadati</taxon>
        <taxon>Thermodesulfobacteriota</taxon>
        <taxon>Desulfuromonadia</taxon>
        <taxon>Desulfuromonadales</taxon>
        <taxon>Desulfuromonadaceae</taxon>
        <taxon>Pelobacter</taxon>
    </lineage>
</organism>
<dbReference type="CDD" id="cd01949">
    <property type="entry name" value="GGDEF"/>
    <property type="match status" value="1"/>
</dbReference>
<dbReference type="Proteomes" id="UP000006732">
    <property type="component" value="Chromosome"/>
</dbReference>
<evidence type="ECO:0000313" key="2">
    <source>
        <dbReference type="EMBL" id="ABL00745.1"/>
    </source>
</evidence>
<dbReference type="NCBIfam" id="TIGR00254">
    <property type="entry name" value="GGDEF"/>
    <property type="match status" value="1"/>
</dbReference>
<reference evidence="2 3" key="1">
    <citation type="submission" date="2006-10" db="EMBL/GenBank/DDBJ databases">
        <title>Complete sequence of chromosome of Pelobacter propionicus DSM 2379.</title>
        <authorList>
            <consortium name="US DOE Joint Genome Institute"/>
            <person name="Copeland A."/>
            <person name="Lucas S."/>
            <person name="Lapidus A."/>
            <person name="Barry K."/>
            <person name="Detter J.C."/>
            <person name="Glavina del Rio T."/>
            <person name="Hammon N."/>
            <person name="Israni S."/>
            <person name="Dalin E."/>
            <person name="Tice H."/>
            <person name="Pitluck S."/>
            <person name="Saunders E."/>
            <person name="Brettin T."/>
            <person name="Bruce D."/>
            <person name="Han C."/>
            <person name="Tapia R."/>
            <person name="Schmutz J."/>
            <person name="Larimer F."/>
            <person name="Land M."/>
            <person name="Hauser L."/>
            <person name="Kyrpides N."/>
            <person name="Kim E."/>
            <person name="Lovley D."/>
            <person name="Richardson P."/>
        </authorList>
    </citation>
    <scope>NUCLEOTIDE SEQUENCE [LARGE SCALE GENOMIC DNA]</scope>
    <source>
        <strain evidence="3">DSM 2379 / NBRC 103807 / OttBd1</strain>
    </source>
</reference>
<dbReference type="Pfam" id="PF00990">
    <property type="entry name" value="GGDEF"/>
    <property type="match status" value="1"/>
</dbReference>
<dbReference type="eggNOG" id="COG2199">
    <property type="taxonomic scope" value="Bacteria"/>
</dbReference>
<dbReference type="InterPro" id="IPR043128">
    <property type="entry name" value="Rev_trsase/Diguanyl_cyclase"/>
</dbReference>
<dbReference type="STRING" id="338966.Ppro_3151"/>
<protein>
    <submittedName>
        <fullName evidence="2">Diguanylate cyclase</fullName>
    </submittedName>
</protein>